<sequence length="285" mass="31212">MGNNSSTAPCPPPTEDTEAAKISFGVIMGVLGTGILMSFAIVCCLYQPKTPHISSAPISSQQLEAGDGAGDGNDGSDTADDDGKAPPEYVQDGAGRKISAESNLPAAPPPVFVRENVANELTWGRNQEKSSTSLPTYAADGSDARGSWCNLLKVPATACFFKNSDDTAEHLSILETEKFDVERKEFSMKILFPTDYHTPKAYSREKMMLVTSGLTILLKKKPSRNEMFKQPPKNPEWAPKKGPKQFNRSRNSQPQPAQVANFQSQRRSPTNYMHLGYPRLRAWLT</sequence>
<evidence type="ECO:0000313" key="3">
    <source>
        <dbReference type="EMBL" id="KIM38633.1"/>
    </source>
</evidence>
<dbReference type="Proteomes" id="UP000053424">
    <property type="component" value="Unassembled WGS sequence"/>
</dbReference>
<reference evidence="4" key="2">
    <citation type="submission" date="2015-01" db="EMBL/GenBank/DDBJ databases">
        <title>Evolutionary Origins and Diversification of the Mycorrhizal Mutualists.</title>
        <authorList>
            <consortium name="DOE Joint Genome Institute"/>
            <consortium name="Mycorrhizal Genomics Consortium"/>
            <person name="Kohler A."/>
            <person name="Kuo A."/>
            <person name="Nagy L.G."/>
            <person name="Floudas D."/>
            <person name="Copeland A."/>
            <person name="Barry K.W."/>
            <person name="Cichocki N."/>
            <person name="Veneault-Fourrey C."/>
            <person name="LaButti K."/>
            <person name="Lindquist E.A."/>
            <person name="Lipzen A."/>
            <person name="Lundell T."/>
            <person name="Morin E."/>
            <person name="Murat C."/>
            <person name="Riley R."/>
            <person name="Ohm R."/>
            <person name="Sun H."/>
            <person name="Tunlid A."/>
            <person name="Henrissat B."/>
            <person name="Grigoriev I.V."/>
            <person name="Hibbett D.S."/>
            <person name="Martin F."/>
        </authorList>
    </citation>
    <scope>NUCLEOTIDE SEQUENCE [LARGE SCALE GENOMIC DNA]</scope>
    <source>
        <strain evidence="4">h7</strain>
    </source>
</reference>
<keyword evidence="4" id="KW-1185">Reference proteome</keyword>
<dbReference type="AlphaFoldDB" id="A0A0C2XLP0"/>
<keyword evidence="2" id="KW-0812">Transmembrane</keyword>
<gene>
    <name evidence="3" type="ORF">M413DRAFT_419988</name>
</gene>
<proteinExistence type="predicted"/>
<dbReference type="EMBL" id="KN831789">
    <property type="protein sequence ID" value="KIM38633.1"/>
    <property type="molecule type" value="Genomic_DNA"/>
</dbReference>
<feature type="region of interest" description="Disordered" evidence="1">
    <location>
        <begin position="221"/>
        <end position="271"/>
    </location>
</feature>
<dbReference type="HOGENOM" id="CLU_976787_0_0_1"/>
<evidence type="ECO:0000313" key="4">
    <source>
        <dbReference type="Proteomes" id="UP000053424"/>
    </source>
</evidence>
<evidence type="ECO:0000256" key="1">
    <source>
        <dbReference type="SAM" id="MobiDB-lite"/>
    </source>
</evidence>
<evidence type="ECO:0000256" key="2">
    <source>
        <dbReference type="SAM" id="Phobius"/>
    </source>
</evidence>
<organism evidence="3 4">
    <name type="scientific">Hebeloma cylindrosporum</name>
    <dbReference type="NCBI Taxonomy" id="76867"/>
    <lineage>
        <taxon>Eukaryota</taxon>
        <taxon>Fungi</taxon>
        <taxon>Dikarya</taxon>
        <taxon>Basidiomycota</taxon>
        <taxon>Agaricomycotina</taxon>
        <taxon>Agaricomycetes</taxon>
        <taxon>Agaricomycetidae</taxon>
        <taxon>Agaricales</taxon>
        <taxon>Agaricineae</taxon>
        <taxon>Hymenogastraceae</taxon>
        <taxon>Hebeloma</taxon>
    </lineage>
</organism>
<reference evidence="3 4" key="1">
    <citation type="submission" date="2014-04" db="EMBL/GenBank/DDBJ databases">
        <authorList>
            <consortium name="DOE Joint Genome Institute"/>
            <person name="Kuo A."/>
            <person name="Gay G."/>
            <person name="Dore J."/>
            <person name="Kohler A."/>
            <person name="Nagy L.G."/>
            <person name="Floudas D."/>
            <person name="Copeland A."/>
            <person name="Barry K.W."/>
            <person name="Cichocki N."/>
            <person name="Veneault-Fourrey C."/>
            <person name="LaButti K."/>
            <person name="Lindquist E.A."/>
            <person name="Lipzen A."/>
            <person name="Lundell T."/>
            <person name="Morin E."/>
            <person name="Murat C."/>
            <person name="Sun H."/>
            <person name="Tunlid A."/>
            <person name="Henrissat B."/>
            <person name="Grigoriev I.V."/>
            <person name="Hibbett D.S."/>
            <person name="Martin F."/>
            <person name="Nordberg H.P."/>
            <person name="Cantor M.N."/>
            <person name="Hua S.X."/>
        </authorList>
    </citation>
    <scope>NUCLEOTIDE SEQUENCE [LARGE SCALE GENOMIC DNA]</scope>
    <source>
        <strain evidence="4">h7</strain>
    </source>
</reference>
<feature type="region of interest" description="Disordered" evidence="1">
    <location>
        <begin position="62"/>
        <end position="91"/>
    </location>
</feature>
<keyword evidence="2" id="KW-0472">Membrane</keyword>
<protein>
    <submittedName>
        <fullName evidence="3">Uncharacterized protein</fullName>
    </submittedName>
</protein>
<name>A0A0C2XLP0_HEBCY</name>
<feature type="transmembrane region" description="Helical" evidence="2">
    <location>
        <begin position="22"/>
        <end position="46"/>
    </location>
</feature>
<keyword evidence="2" id="KW-1133">Transmembrane helix</keyword>
<feature type="compositionally biased region" description="Polar residues" evidence="1">
    <location>
        <begin position="246"/>
        <end position="271"/>
    </location>
</feature>
<accession>A0A0C2XLP0</accession>